<dbReference type="InterPro" id="IPR025110">
    <property type="entry name" value="AMP-bd_C"/>
</dbReference>
<evidence type="ECO:0000313" key="6">
    <source>
        <dbReference type="Proteomes" id="UP000755667"/>
    </source>
</evidence>
<keyword evidence="7" id="KW-1185">Reference proteome</keyword>
<dbReference type="EMBL" id="JAFBXE010000013">
    <property type="protein sequence ID" value="MBM2414151.1"/>
    <property type="molecule type" value="Genomic_DNA"/>
</dbReference>
<evidence type="ECO:0000313" key="5">
    <source>
        <dbReference type="EMBL" id="MBM2418821.1"/>
    </source>
</evidence>
<reference evidence="4 7" key="1">
    <citation type="submission" date="2021-01" db="EMBL/GenBank/DDBJ databases">
        <title>Diatom-associated Roseobacters Show Island Model of Population Structure.</title>
        <authorList>
            <person name="Qu L."/>
            <person name="Feng X."/>
            <person name="Chen Y."/>
            <person name="Li L."/>
            <person name="Wang X."/>
            <person name="Hu Z."/>
            <person name="Wang H."/>
            <person name="Luo H."/>
        </authorList>
    </citation>
    <scope>NUCLEOTIDE SEQUENCE</scope>
    <source>
        <strain evidence="5 7">CC28-63</strain>
        <strain evidence="4">CC28-69</strain>
    </source>
</reference>
<evidence type="ECO:0000259" key="2">
    <source>
        <dbReference type="Pfam" id="PF00501"/>
    </source>
</evidence>
<dbReference type="Pfam" id="PF13193">
    <property type="entry name" value="AMP-binding_C"/>
    <property type="match status" value="1"/>
</dbReference>
<comment type="caution">
    <text evidence="4">The sequence shown here is derived from an EMBL/GenBank/DDBJ whole genome shotgun (WGS) entry which is preliminary data.</text>
</comment>
<dbReference type="InterPro" id="IPR045851">
    <property type="entry name" value="AMP-bd_C_sf"/>
</dbReference>
<feature type="domain" description="AMP-dependent synthetase/ligase" evidence="2">
    <location>
        <begin position="31"/>
        <end position="373"/>
    </location>
</feature>
<dbReference type="InterPro" id="IPR042099">
    <property type="entry name" value="ANL_N_sf"/>
</dbReference>
<dbReference type="InterPro" id="IPR000873">
    <property type="entry name" value="AMP-dep_synth/lig_dom"/>
</dbReference>
<feature type="domain" description="AMP-binding enzyme C-terminal" evidence="3">
    <location>
        <begin position="423"/>
        <end position="497"/>
    </location>
</feature>
<evidence type="ECO:0000259" key="3">
    <source>
        <dbReference type="Pfam" id="PF13193"/>
    </source>
</evidence>
<accession>A0A9Q2P2E2</accession>
<proteinExistence type="predicted"/>
<dbReference type="SUPFAM" id="SSF56801">
    <property type="entry name" value="Acetyl-CoA synthetase-like"/>
    <property type="match status" value="1"/>
</dbReference>
<sequence>MRSLSVCDFGPAPSAPEIFNLASHTLVFSTVTPEKIALTVALGQGQPVQRLSYGHIRSEVFETAGGLAAKGISLGDRVILRIGHSTDFPISFLAACAIGAVPVPTSTTLSAEEVAFIVQDTGAKLVVCSPGFELPGLGTSVANPAELKAHPIEDFAKTYANDLAYIVYTSGSSGRPKGVAHAHRAAFARRMMWEGWYGLGSSDVMLHAGAFNWTYTLGAGLMDPWAAGASSLIYAGPRDPGVWPYLVETCGATLFAATPGVYRQLLRSGYPMDGMKTLRHGLSAGEAMPESVRTQWEKETGTPIYDALGMTECSTFLSSSPTVERRENRAGRPQIGRKIAVLPIDGGEVSVQIGEMGIIAIDRNDPGLMLGYWNLPDETDTAMRGSWFMTGDLGMMDADGYISYEGRSDDQMNALGYRVAPQEVEAALMRHPRVTAAAAVELPVRADLSVIAAFMTAELPDIDEDELRKHCAQHLAAYKIPKIFRVLPDLPKNPNGKILRKELRKAHGFQR</sequence>
<name>A0A9Q2P2E2_9RHOB</name>
<dbReference type="Proteomes" id="UP000755667">
    <property type="component" value="Unassembled WGS sequence"/>
</dbReference>
<dbReference type="Pfam" id="PF00501">
    <property type="entry name" value="AMP-binding"/>
    <property type="match status" value="1"/>
</dbReference>
<dbReference type="Gene3D" id="3.40.50.12780">
    <property type="entry name" value="N-terminal domain of ligase-like"/>
    <property type="match status" value="1"/>
</dbReference>
<dbReference type="PROSITE" id="PS00455">
    <property type="entry name" value="AMP_BINDING"/>
    <property type="match status" value="1"/>
</dbReference>
<gene>
    <name evidence="4" type="ORF">JQX41_17665</name>
    <name evidence="5" type="ORF">JQX48_17680</name>
</gene>
<dbReference type="PANTHER" id="PTHR43352:SF1">
    <property type="entry name" value="ANTHRANILATE--COA LIGASE"/>
    <property type="match status" value="1"/>
</dbReference>
<evidence type="ECO:0000313" key="7">
    <source>
        <dbReference type="Proteomes" id="UP000809440"/>
    </source>
</evidence>
<protein>
    <submittedName>
        <fullName evidence="4">AMP-binding protein</fullName>
    </submittedName>
</protein>
<evidence type="ECO:0000256" key="1">
    <source>
        <dbReference type="ARBA" id="ARBA00022598"/>
    </source>
</evidence>
<dbReference type="Gene3D" id="3.30.300.30">
    <property type="match status" value="1"/>
</dbReference>
<dbReference type="RefSeq" id="WP_138488289.1">
    <property type="nucleotide sequence ID" value="NZ_JAFBWU010000013.1"/>
</dbReference>
<dbReference type="EMBL" id="JAFBXF010000013">
    <property type="protein sequence ID" value="MBM2418821.1"/>
    <property type="molecule type" value="Genomic_DNA"/>
</dbReference>
<dbReference type="PANTHER" id="PTHR43352">
    <property type="entry name" value="ACETYL-COA SYNTHETASE"/>
    <property type="match status" value="1"/>
</dbReference>
<dbReference type="GO" id="GO:0016878">
    <property type="term" value="F:acid-thiol ligase activity"/>
    <property type="evidence" value="ECO:0007669"/>
    <property type="project" value="TreeGrafter"/>
</dbReference>
<dbReference type="GO" id="GO:0044550">
    <property type="term" value="P:secondary metabolite biosynthetic process"/>
    <property type="evidence" value="ECO:0007669"/>
    <property type="project" value="TreeGrafter"/>
</dbReference>
<dbReference type="AlphaFoldDB" id="A0A9Q2P2E2"/>
<dbReference type="InterPro" id="IPR020845">
    <property type="entry name" value="AMP-binding_CS"/>
</dbReference>
<evidence type="ECO:0000313" key="4">
    <source>
        <dbReference type="EMBL" id="MBM2414151.1"/>
    </source>
</evidence>
<keyword evidence="1" id="KW-0436">Ligase</keyword>
<organism evidence="4 6">
    <name type="scientific">Marivita cryptomonadis</name>
    <dbReference type="NCBI Taxonomy" id="505252"/>
    <lineage>
        <taxon>Bacteria</taxon>
        <taxon>Pseudomonadati</taxon>
        <taxon>Pseudomonadota</taxon>
        <taxon>Alphaproteobacteria</taxon>
        <taxon>Rhodobacterales</taxon>
        <taxon>Roseobacteraceae</taxon>
        <taxon>Marivita</taxon>
    </lineage>
</organism>
<dbReference type="Proteomes" id="UP000809440">
    <property type="component" value="Unassembled WGS sequence"/>
</dbReference>